<evidence type="ECO:0000256" key="1">
    <source>
        <dbReference type="SAM" id="MobiDB-lite"/>
    </source>
</evidence>
<proteinExistence type="predicted"/>
<evidence type="ECO:0000313" key="2">
    <source>
        <dbReference type="EMBL" id="RPA74965.1"/>
    </source>
</evidence>
<gene>
    <name evidence="2" type="ORF">BJ508DRAFT_312387</name>
</gene>
<name>A0A3N4HMB6_ASCIM</name>
<feature type="region of interest" description="Disordered" evidence="1">
    <location>
        <begin position="403"/>
        <end position="463"/>
    </location>
</feature>
<keyword evidence="3" id="KW-1185">Reference proteome</keyword>
<dbReference type="AlphaFoldDB" id="A0A3N4HMB6"/>
<dbReference type="Proteomes" id="UP000275078">
    <property type="component" value="Unassembled WGS sequence"/>
</dbReference>
<organism evidence="2 3">
    <name type="scientific">Ascobolus immersus RN42</name>
    <dbReference type="NCBI Taxonomy" id="1160509"/>
    <lineage>
        <taxon>Eukaryota</taxon>
        <taxon>Fungi</taxon>
        <taxon>Dikarya</taxon>
        <taxon>Ascomycota</taxon>
        <taxon>Pezizomycotina</taxon>
        <taxon>Pezizomycetes</taxon>
        <taxon>Pezizales</taxon>
        <taxon>Ascobolaceae</taxon>
        <taxon>Ascobolus</taxon>
    </lineage>
</organism>
<dbReference type="EMBL" id="ML119775">
    <property type="protein sequence ID" value="RPA74965.1"/>
    <property type="molecule type" value="Genomic_DNA"/>
</dbReference>
<protein>
    <submittedName>
        <fullName evidence="2">Uncharacterized protein</fullName>
    </submittedName>
</protein>
<reference evidence="2 3" key="1">
    <citation type="journal article" date="2018" name="Nat. Ecol. Evol.">
        <title>Pezizomycetes genomes reveal the molecular basis of ectomycorrhizal truffle lifestyle.</title>
        <authorList>
            <person name="Murat C."/>
            <person name="Payen T."/>
            <person name="Noel B."/>
            <person name="Kuo A."/>
            <person name="Morin E."/>
            <person name="Chen J."/>
            <person name="Kohler A."/>
            <person name="Krizsan K."/>
            <person name="Balestrini R."/>
            <person name="Da Silva C."/>
            <person name="Montanini B."/>
            <person name="Hainaut M."/>
            <person name="Levati E."/>
            <person name="Barry K.W."/>
            <person name="Belfiori B."/>
            <person name="Cichocki N."/>
            <person name="Clum A."/>
            <person name="Dockter R.B."/>
            <person name="Fauchery L."/>
            <person name="Guy J."/>
            <person name="Iotti M."/>
            <person name="Le Tacon F."/>
            <person name="Lindquist E.A."/>
            <person name="Lipzen A."/>
            <person name="Malagnac F."/>
            <person name="Mello A."/>
            <person name="Molinier V."/>
            <person name="Miyauchi S."/>
            <person name="Poulain J."/>
            <person name="Riccioni C."/>
            <person name="Rubini A."/>
            <person name="Sitrit Y."/>
            <person name="Splivallo R."/>
            <person name="Traeger S."/>
            <person name="Wang M."/>
            <person name="Zifcakova L."/>
            <person name="Wipf D."/>
            <person name="Zambonelli A."/>
            <person name="Paolocci F."/>
            <person name="Nowrousian M."/>
            <person name="Ottonello S."/>
            <person name="Baldrian P."/>
            <person name="Spatafora J.W."/>
            <person name="Henrissat B."/>
            <person name="Nagy L.G."/>
            <person name="Aury J.M."/>
            <person name="Wincker P."/>
            <person name="Grigoriev I.V."/>
            <person name="Bonfante P."/>
            <person name="Martin F.M."/>
        </authorList>
    </citation>
    <scope>NUCLEOTIDE SEQUENCE [LARGE SCALE GENOMIC DNA]</scope>
    <source>
        <strain evidence="2 3">RN42</strain>
    </source>
</reference>
<feature type="compositionally biased region" description="Basic and acidic residues" evidence="1">
    <location>
        <begin position="452"/>
        <end position="462"/>
    </location>
</feature>
<evidence type="ECO:0000313" key="3">
    <source>
        <dbReference type="Proteomes" id="UP000275078"/>
    </source>
</evidence>
<accession>A0A3N4HMB6</accession>
<sequence length="1012" mass="113080">MHQAIRQFADSDPEHVTLTEDKGNSIKVAISYDVCDFSFLITLEGPHPTIGRFELDRIRPKKWDSTSTIFCNPYCRCDTKPEHQDLFLSISFPLTDLSSPNAELMVRGSGLAPGNSKSQIFPYFVSWVKEFRGEKRTGKDGIMWEMEGVFLALAMFVESDYPLGRCQFFGLPLYKRPIFFNMVSLPRDIWNWLDHCGKLLFVEKKKIEVSEAKDQRKSEEPESDKDDSWLVESDKSESSVEGSKIMLGGKSVFSWLKSLNDSMPLAAVIFRTLALIAHEKTTSPLEIPGGDIRGTFIRMATSSFIATSAVILERSNPLTISRQQRRENPTYGLLKNRHWQTKRQPFSTTFHGFPTRSTPRNHTNLHQISTHISFRPQTASNSIRMPTKLTARWQRQKFDTPILSYSDEGRSNGRYLSPSSPKERLGSRWIVTMQASTDNIKSGGGTTTDANRTGHPDSKDQDQAANISKLVNVDGYNVGGSLEPETPSPASSTSTLGPSNRTAVPGTRQSNIESSANWAQTDPLVSSSSSSEMFRVQLEAPSPASSTSTSEPCNGSAESRTRQSIIERFTQWAQKNPSVPPSSSSAPFGMLPSVPTNGSTRMNTGSDKQMQLLRPAATTPAFSGSLSSQFHVQEYHSLASLPAITTAQKRKQHPSPTADFVPPSEAKRKQKASTQRTAVPHQPPIAEDPRMPSVGTDQRGMYAKNGASRNSEQGYCIPERKPEGYKTFGPVLRHNYAAPEFEGPGYTGNGSQELPKHLPTDTEAYSTENRPDDKGFIIPLTADPRSLNYIIRQGDPELRLKDQITPMQAIREYADSSHTVYIPVITEDDQSTFNVSFFYEVGFFTLCFKGEVPPGLPTLKILSGIPPLNQPGTRQERPSSLEERLPGGTLRIEFFEDNLEAGVDLKGTQKHWRESKLYTTYQNWAVAFLGAESRTGSKGLMWEMEGVLIGLAMLLEINEPTVTFEFRGFPLHLEENIWFRLPTLQVDVWEWLKYCSYSLELMAAVDKKFCLS</sequence>
<feature type="region of interest" description="Disordered" evidence="1">
    <location>
        <begin position="212"/>
        <end position="235"/>
    </location>
</feature>
<feature type="compositionally biased region" description="Polar residues" evidence="1">
    <location>
        <begin position="507"/>
        <end position="525"/>
    </location>
</feature>
<feature type="compositionally biased region" description="Low complexity" evidence="1">
    <location>
        <begin position="539"/>
        <end position="552"/>
    </location>
</feature>
<feature type="compositionally biased region" description="Low complexity" evidence="1">
    <location>
        <begin position="481"/>
        <end position="499"/>
    </location>
</feature>
<feature type="region of interest" description="Disordered" evidence="1">
    <location>
        <begin position="475"/>
        <end position="561"/>
    </location>
</feature>
<feature type="region of interest" description="Disordered" evidence="1">
    <location>
        <begin position="647"/>
        <end position="693"/>
    </location>
</feature>